<dbReference type="Pfam" id="PF13391">
    <property type="entry name" value="HNH_2"/>
    <property type="match status" value="1"/>
</dbReference>
<evidence type="ECO:0000259" key="1">
    <source>
        <dbReference type="Pfam" id="PF13391"/>
    </source>
</evidence>
<dbReference type="InterPro" id="IPR046894">
    <property type="entry name" value="MTaX1"/>
</dbReference>
<feature type="domain" description="HNH nuclease" evidence="1">
    <location>
        <begin position="271"/>
        <end position="320"/>
    </location>
</feature>
<evidence type="ECO:0000259" key="2">
    <source>
        <dbReference type="Pfam" id="PF20296"/>
    </source>
</evidence>
<dbReference type="AlphaFoldDB" id="E6PYD1"/>
<evidence type="ECO:0000313" key="3">
    <source>
        <dbReference type="EMBL" id="CBH99940.1"/>
    </source>
</evidence>
<name>E6PYD1_9ZZZZ</name>
<dbReference type="Pfam" id="PF20296">
    <property type="entry name" value="MTaX1"/>
    <property type="match status" value="1"/>
</dbReference>
<accession>E6PYD1</accession>
<dbReference type="EMBL" id="CABN01000070">
    <property type="protein sequence ID" value="CBH99940.1"/>
    <property type="molecule type" value="Genomic_DNA"/>
</dbReference>
<feature type="domain" description="Methylase-associated X1" evidence="2">
    <location>
        <begin position="95"/>
        <end position="201"/>
    </location>
</feature>
<sequence length="380" mass="42633">MRGNLKRNRSPSSICMKKEFPTSYIIQVPCGTGMKPRWRRMVERSERSMPAVAPDRLVRAILDAVVDSGASGVLITPARSNPRCFIVTGSNFNQRLTVYAWTLTFGGRPSLANEFRIQMTSVNSPLSVSTDGVTILIGYEPERELFAGFDLQMHKTFTAGSPSVQIDVEELRRAETQGLSFHRKSNDEIAVGIRPDMFLAYALNARVLHQHGSKANVFGLLNAIVKDDAPIQPRVEEVQATPRQRIVSEVSRLTREASFRRQTLFAYEKRCAVTRTQLRLVEAAHILPVGAPDSADHVCNGIALSPTYHRAFDAGLIYLDENLHMRLNEDRIQLLQSQHLVGGLDNFRMPLGQIFLPPDPNQRPSLDFVQRANKFRQIGI</sequence>
<organism evidence="3">
    <name type="scientific">mine drainage metagenome</name>
    <dbReference type="NCBI Taxonomy" id="410659"/>
    <lineage>
        <taxon>unclassified sequences</taxon>
        <taxon>metagenomes</taxon>
        <taxon>ecological metagenomes</taxon>
    </lineage>
</organism>
<reference evidence="3" key="1">
    <citation type="submission" date="2009-10" db="EMBL/GenBank/DDBJ databases">
        <title>Diversity of trophic interactions inside an arsenic-rich microbial ecosystem.</title>
        <authorList>
            <person name="Bertin P.N."/>
            <person name="Heinrich-Salmeron A."/>
            <person name="Pelletier E."/>
            <person name="Goulhen-Chollet F."/>
            <person name="Arsene-Ploetze F."/>
            <person name="Gallien S."/>
            <person name="Calteau A."/>
            <person name="Vallenet D."/>
            <person name="Casiot C."/>
            <person name="Chane-Woon-Ming B."/>
            <person name="Giloteaux L."/>
            <person name="Barakat M."/>
            <person name="Bonnefoy V."/>
            <person name="Bruneel O."/>
            <person name="Chandler M."/>
            <person name="Cleiss J."/>
            <person name="Duran R."/>
            <person name="Elbaz-Poulichet F."/>
            <person name="Fonknechten N."/>
            <person name="Lauga B."/>
            <person name="Mornico D."/>
            <person name="Ortet P."/>
            <person name="Schaeffer C."/>
            <person name="Siguier P."/>
            <person name="Alexander Thil Smith A."/>
            <person name="Van Dorsselaer A."/>
            <person name="Weissenbach J."/>
            <person name="Medigue C."/>
            <person name="Le Paslier D."/>
        </authorList>
    </citation>
    <scope>NUCLEOTIDE SEQUENCE</scope>
</reference>
<gene>
    <name evidence="3" type="ORF">CARN3_0908</name>
</gene>
<protein>
    <submittedName>
        <fullName evidence="3">Uncharacterized protein</fullName>
    </submittedName>
</protein>
<dbReference type="InterPro" id="IPR003615">
    <property type="entry name" value="HNH_nuc"/>
</dbReference>
<comment type="caution">
    <text evidence="3">The sequence shown here is derived from an EMBL/GenBank/DDBJ whole genome shotgun (WGS) entry which is preliminary data.</text>
</comment>
<proteinExistence type="predicted"/>